<proteinExistence type="predicted"/>
<dbReference type="GO" id="GO:0052621">
    <property type="term" value="F:diguanylate cyclase activity"/>
    <property type="evidence" value="ECO:0007669"/>
    <property type="project" value="UniProtKB-EC"/>
</dbReference>
<sequence length="148" mass="17210">MLLKELAVFEVLSTPIWVVHPFNERVVYANQASRTLSGEMSLNEMRNGIYSTCPETQLQHYLRYLDTMSEIFEVWTFPTANGLQSVYCKTTLIDTEDCGCLLLFEAVKLLAQNQSIHTGSRRYQRRNNGFFARFFYDQYRADAVDRPS</sequence>
<accession>A0A378F610</accession>
<reference evidence="1 2" key="1">
    <citation type="submission" date="2018-06" db="EMBL/GenBank/DDBJ databases">
        <authorList>
            <consortium name="Pathogen Informatics"/>
            <person name="Doyle S."/>
        </authorList>
    </citation>
    <scope>NUCLEOTIDE SEQUENCE [LARGE SCALE GENOMIC DNA]</scope>
    <source>
        <strain evidence="1 2">NCTC9617</strain>
    </source>
</reference>
<name>A0A378F610_KLEPN</name>
<gene>
    <name evidence="1" type="primary">ydaM_2</name>
    <name evidence="1" type="ORF">NCTC9617_00906</name>
</gene>
<keyword evidence="1" id="KW-0548">Nucleotidyltransferase</keyword>
<keyword evidence="1" id="KW-0808">Transferase</keyword>
<dbReference type="Proteomes" id="UP000255167">
    <property type="component" value="Unassembled WGS sequence"/>
</dbReference>
<evidence type="ECO:0000313" key="1">
    <source>
        <dbReference type="EMBL" id="STW39384.1"/>
    </source>
</evidence>
<organism evidence="1 2">
    <name type="scientific">Klebsiella pneumoniae</name>
    <dbReference type="NCBI Taxonomy" id="573"/>
    <lineage>
        <taxon>Bacteria</taxon>
        <taxon>Pseudomonadati</taxon>
        <taxon>Pseudomonadota</taxon>
        <taxon>Gammaproteobacteria</taxon>
        <taxon>Enterobacterales</taxon>
        <taxon>Enterobacteriaceae</taxon>
        <taxon>Klebsiella/Raoultella group</taxon>
        <taxon>Klebsiella</taxon>
        <taxon>Klebsiella pneumoniae complex</taxon>
    </lineage>
</organism>
<evidence type="ECO:0000313" key="2">
    <source>
        <dbReference type="Proteomes" id="UP000255167"/>
    </source>
</evidence>
<dbReference type="AlphaFoldDB" id="A0A378F610"/>
<dbReference type="EC" id="2.7.7.65" evidence="1"/>
<dbReference type="EMBL" id="UGNC01000004">
    <property type="protein sequence ID" value="STW39384.1"/>
    <property type="molecule type" value="Genomic_DNA"/>
</dbReference>
<protein>
    <submittedName>
        <fullName evidence="1">Diguanylate cyclase</fullName>
        <ecNumber evidence="1">2.7.7.65</ecNumber>
    </submittedName>
</protein>